<keyword evidence="1" id="KW-1133">Transmembrane helix</keyword>
<keyword evidence="3" id="KW-1185">Reference proteome</keyword>
<feature type="transmembrane region" description="Helical" evidence="1">
    <location>
        <begin position="80"/>
        <end position="98"/>
    </location>
</feature>
<evidence type="ECO:0000313" key="3">
    <source>
        <dbReference type="Proteomes" id="UP000037069"/>
    </source>
</evidence>
<protein>
    <submittedName>
        <fullName evidence="2">Uncharacterized protein</fullName>
    </submittedName>
</protein>
<accession>A0A0L0BQI3</accession>
<dbReference type="Proteomes" id="UP000037069">
    <property type="component" value="Unassembled WGS sequence"/>
</dbReference>
<proteinExistence type="predicted"/>
<feature type="transmembrane region" description="Helical" evidence="1">
    <location>
        <begin position="57"/>
        <end position="73"/>
    </location>
</feature>
<sequence>MADKDVKHARHLMSHIKKSTYIIDGIMTIFRQVQHIAYMCVSLPVSSNANIHNNTNFKPLYVHIFVVSYFIIFSLRNMFLFLAALFLLLLSLSVYVYVQSLLCSWMDRTSSPVPSLGAIAELTEQRLYNSTPRLISIAKNKNAKAGAKCCKSTSTSSPFMAVQSILFTSHFLLLYGNKAAS</sequence>
<reference evidence="2 3" key="1">
    <citation type="journal article" date="2015" name="Nat. Commun.">
        <title>Lucilia cuprina genome unlocks parasitic fly biology to underpin future interventions.</title>
        <authorList>
            <person name="Anstead C.A."/>
            <person name="Korhonen P.K."/>
            <person name="Young N.D."/>
            <person name="Hall R.S."/>
            <person name="Jex A.R."/>
            <person name="Murali S.C."/>
            <person name="Hughes D.S."/>
            <person name="Lee S.F."/>
            <person name="Perry T."/>
            <person name="Stroehlein A.J."/>
            <person name="Ansell B.R."/>
            <person name="Breugelmans B."/>
            <person name="Hofmann A."/>
            <person name="Qu J."/>
            <person name="Dugan S."/>
            <person name="Lee S.L."/>
            <person name="Chao H."/>
            <person name="Dinh H."/>
            <person name="Han Y."/>
            <person name="Doddapaneni H.V."/>
            <person name="Worley K.C."/>
            <person name="Muzny D.M."/>
            <person name="Ioannidis P."/>
            <person name="Waterhouse R.M."/>
            <person name="Zdobnov E.M."/>
            <person name="James P.J."/>
            <person name="Bagnall N.H."/>
            <person name="Kotze A.C."/>
            <person name="Gibbs R.A."/>
            <person name="Richards S."/>
            <person name="Batterham P."/>
            <person name="Gasser R.B."/>
        </authorList>
    </citation>
    <scope>NUCLEOTIDE SEQUENCE [LARGE SCALE GENOMIC DNA]</scope>
    <source>
        <strain evidence="2 3">LS</strain>
        <tissue evidence="2">Full body</tissue>
    </source>
</reference>
<dbReference type="AlphaFoldDB" id="A0A0L0BQI3"/>
<keyword evidence="1" id="KW-0812">Transmembrane</keyword>
<gene>
    <name evidence="2" type="ORF">FF38_00584</name>
</gene>
<dbReference type="EMBL" id="JRES01001621">
    <property type="protein sequence ID" value="KNC21474.1"/>
    <property type="molecule type" value="Genomic_DNA"/>
</dbReference>
<comment type="caution">
    <text evidence="2">The sequence shown here is derived from an EMBL/GenBank/DDBJ whole genome shotgun (WGS) entry which is preliminary data.</text>
</comment>
<name>A0A0L0BQI3_LUCCU</name>
<keyword evidence="1" id="KW-0472">Membrane</keyword>
<evidence type="ECO:0000256" key="1">
    <source>
        <dbReference type="SAM" id="Phobius"/>
    </source>
</evidence>
<organism evidence="2 3">
    <name type="scientific">Lucilia cuprina</name>
    <name type="common">Green bottle fly</name>
    <name type="synonym">Australian sheep blowfly</name>
    <dbReference type="NCBI Taxonomy" id="7375"/>
    <lineage>
        <taxon>Eukaryota</taxon>
        <taxon>Metazoa</taxon>
        <taxon>Ecdysozoa</taxon>
        <taxon>Arthropoda</taxon>
        <taxon>Hexapoda</taxon>
        <taxon>Insecta</taxon>
        <taxon>Pterygota</taxon>
        <taxon>Neoptera</taxon>
        <taxon>Endopterygota</taxon>
        <taxon>Diptera</taxon>
        <taxon>Brachycera</taxon>
        <taxon>Muscomorpha</taxon>
        <taxon>Oestroidea</taxon>
        <taxon>Calliphoridae</taxon>
        <taxon>Luciliinae</taxon>
        <taxon>Lucilia</taxon>
    </lineage>
</organism>
<evidence type="ECO:0000313" key="2">
    <source>
        <dbReference type="EMBL" id="KNC21474.1"/>
    </source>
</evidence>